<dbReference type="RefSeq" id="WP_176162003.1">
    <property type="nucleotide sequence ID" value="NZ_CP054929.1"/>
</dbReference>
<accession>A0A7H8N8Y9</accession>
<feature type="domain" description="HTH lysR-type" evidence="5">
    <location>
        <begin position="2"/>
        <end position="59"/>
    </location>
</feature>
<keyword evidence="2" id="KW-0805">Transcription regulation</keyword>
<keyword evidence="3" id="KW-0238">DNA-binding</keyword>
<dbReference type="PANTHER" id="PTHR30346:SF29">
    <property type="entry name" value="LYSR SUBSTRATE-BINDING"/>
    <property type="match status" value="1"/>
</dbReference>
<reference evidence="6 7" key="1">
    <citation type="submission" date="2020-06" db="EMBL/GenBank/DDBJ databases">
        <title>Genome mining for natural products.</title>
        <authorList>
            <person name="Zhang B."/>
            <person name="Shi J."/>
            <person name="Ge H."/>
        </authorList>
    </citation>
    <scope>NUCLEOTIDE SEQUENCE [LARGE SCALE GENOMIC DNA]</scope>
    <source>
        <strain evidence="6 7">NA00687</strain>
    </source>
</reference>
<name>A0A7H8N8Y9_9ACTN</name>
<sequence length="299" mass="31282">MFSLDRLRALHLVATHGTVAAAAAVSHVTPSGVSQQLAKLERETGHKLLEADGRGVRLTPAGEVLAGHAARILGDVATARAELDALGSAVAGPLRVGSFSTAIMTFLPRALVSLRERHPRTRTTVLAGEAEEMLAGVRTGELDLAVVESWEELPTVLPAGLTAVELLADVADVALSVRHPLAGLSVVELDRLADTPWASWTGDGVCHQFLVQTLRQRGFEPDISCHVAGYPAQLALVAAGLVAALVPRLGRGPLPDGVRALATRPVLRRKVLVAHRSGEAVRPVVVAGVAALRDAVAEL</sequence>
<dbReference type="SUPFAM" id="SSF53850">
    <property type="entry name" value="Periplasmic binding protein-like II"/>
    <property type="match status" value="1"/>
</dbReference>
<dbReference type="Gene3D" id="1.10.10.10">
    <property type="entry name" value="Winged helix-like DNA-binding domain superfamily/Winged helix DNA-binding domain"/>
    <property type="match status" value="1"/>
</dbReference>
<dbReference type="PANTHER" id="PTHR30346">
    <property type="entry name" value="TRANSCRIPTIONAL DUAL REGULATOR HCAR-RELATED"/>
    <property type="match status" value="1"/>
</dbReference>
<evidence type="ECO:0000259" key="5">
    <source>
        <dbReference type="PROSITE" id="PS50931"/>
    </source>
</evidence>
<proteinExistence type="inferred from homology"/>
<dbReference type="Pfam" id="PF00126">
    <property type="entry name" value="HTH_1"/>
    <property type="match status" value="1"/>
</dbReference>
<dbReference type="InterPro" id="IPR036388">
    <property type="entry name" value="WH-like_DNA-bd_sf"/>
</dbReference>
<organism evidence="6 7">
    <name type="scientific">Streptomyces buecherae</name>
    <dbReference type="NCBI Taxonomy" id="2763006"/>
    <lineage>
        <taxon>Bacteria</taxon>
        <taxon>Bacillati</taxon>
        <taxon>Actinomycetota</taxon>
        <taxon>Actinomycetes</taxon>
        <taxon>Kitasatosporales</taxon>
        <taxon>Streptomycetaceae</taxon>
        <taxon>Streptomyces</taxon>
    </lineage>
</organism>
<dbReference type="Proteomes" id="UP000509303">
    <property type="component" value="Chromosome"/>
</dbReference>
<dbReference type="Gene3D" id="3.40.190.10">
    <property type="entry name" value="Periplasmic binding protein-like II"/>
    <property type="match status" value="2"/>
</dbReference>
<evidence type="ECO:0000256" key="3">
    <source>
        <dbReference type="ARBA" id="ARBA00023125"/>
    </source>
</evidence>
<evidence type="ECO:0000256" key="1">
    <source>
        <dbReference type="ARBA" id="ARBA00009437"/>
    </source>
</evidence>
<dbReference type="GO" id="GO:0003700">
    <property type="term" value="F:DNA-binding transcription factor activity"/>
    <property type="evidence" value="ECO:0007669"/>
    <property type="project" value="InterPro"/>
</dbReference>
<keyword evidence="7" id="KW-1185">Reference proteome</keyword>
<dbReference type="EMBL" id="CP054929">
    <property type="protein sequence ID" value="QKW50268.1"/>
    <property type="molecule type" value="Genomic_DNA"/>
</dbReference>
<dbReference type="AlphaFoldDB" id="A0A7H8N8Y9"/>
<dbReference type="InterPro" id="IPR036390">
    <property type="entry name" value="WH_DNA-bd_sf"/>
</dbReference>
<comment type="similarity">
    <text evidence="1">Belongs to the LysR transcriptional regulatory family.</text>
</comment>
<evidence type="ECO:0000256" key="4">
    <source>
        <dbReference type="ARBA" id="ARBA00023163"/>
    </source>
</evidence>
<dbReference type="InterPro" id="IPR000847">
    <property type="entry name" value="LysR_HTH_N"/>
</dbReference>
<protein>
    <submittedName>
        <fullName evidence="6">LysR family transcriptional regulator</fullName>
    </submittedName>
</protein>
<dbReference type="SUPFAM" id="SSF46785">
    <property type="entry name" value="Winged helix' DNA-binding domain"/>
    <property type="match status" value="1"/>
</dbReference>
<evidence type="ECO:0000313" key="7">
    <source>
        <dbReference type="Proteomes" id="UP000509303"/>
    </source>
</evidence>
<dbReference type="GO" id="GO:0032993">
    <property type="term" value="C:protein-DNA complex"/>
    <property type="evidence" value="ECO:0007669"/>
    <property type="project" value="TreeGrafter"/>
</dbReference>
<dbReference type="GO" id="GO:0003677">
    <property type="term" value="F:DNA binding"/>
    <property type="evidence" value="ECO:0007669"/>
    <property type="project" value="UniProtKB-KW"/>
</dbReference>
<gene>
    <name evidence="6" type="ORF">HUT08_12760</name>
</gene>
<keyword evidence="4" id="KW-0804">Transcription</keyword>
<dbReference type="PROSITE" id="PS50931">
    <property type="entry name" value="HTH_LYSR"/>
    <property type="match status" value="1"/>
</dbReference>
<evidence type="ECO:0000313" key="6">
    <source>
        <dbReference type="EMBL" id="QKW50268.1"/>
    </source>
</evidence>
<dbReference type="CDD" id="cd08423">
    <property type="entry name" value="PBP2_LTTR_like_6"/>
    <property type="match status" value="1"/>
</dbReference>
<dbReference type="InterPro" id="IPR005119">
    <property type="entry name" value="LysR_subst-bd"/>
</dbReference>
<dbReference type="Pfam" id="PF03466">
    <property type="entry name" value="LysR_substrate"/>
    <property type="match status" value="1"/>
</dbReference>
<evidence type="ECO:0000256" key="2">
    <source>
        <dbReference type="ARBA" id="ARBA00023015"/>
    </source>
</evidence>